<dbReference type="Gene3D" id="3.60.15.10">
    <property type="entry name" value="Ribonuclease Z/Hydroxyacylglutathione hydrolase-like"/>
    <property type="match status" value="1"/>
</dbReference>
<comment type="similarity">
    <text evidence="1">Belongs to the metallo-beta-lactamase superfamily.</text>
</comment>
<dbReference type="Pfam" id="PF00753">
    <property type="entry name" value="Lactamase_B"/>
    <property type="match status" value="1"/>
</dbReference>
<evidence type="ECO:0000259" key="6">
    <source>
        <dbReference type="SMART" id="SM00849"/>
    </source>
</evidence>
<keyword evidence="3 7" id="KW-0378">Hydrolase</keyword>
<dbReference type="SUPFAM" id="SSF56281">
    <property type="entry name" value="Metallo-hydrolase/oxidoreductase"/>
    <property type="match status" value="1"/>
</dbReference>
<keyword evidence="8" id="KW-1185">Reference proteome</keyword>
<dbReference type="Proteomes" id="UP000316801">
    <property type="component" value="Unassembled WGS sequence"/>
</dbReference>
<evidence type="ECO:0000313" key="7">
    <source>
        <dbReference type="EMBL" id="TRL39183.1"/>
    </source>
</evidence>
<keyword evidence="4" id="KW-0862">Zinc</keyword>
<evidence type="ECO:0000256" key="4">
    <source>
        <dbReference type="ARBA" id="ARBA00022833"/>
    </source>
</evidence>
<comment type="caution">
    <text evidence="7">The sequence shown here is derived from an EMBL/GenBank/DDBJ whole genome shotgun (WGS) entry which is preliminary data.</text>
</comment>
<dbReference type="InterPro" id="IPR036866">
    <property type="entry name" value="RibonucZ/Hydroxyglut_hydro"/>
</dbReference>
<keyword evidence="2" id="KW-0479">Metal-binding</keyword>
<organism evidence="7 8">
    <name type="scientific">Rhizobium straminoryzae</name>
    <dbReference type="NCBI Taxonomy" id="1387186"/>
    <lineage>
        <taxon>Bacteria</taxon>
        <taxon>Pseudomonadati</taxon>
        <taxon>Pseudomonadota</taxon>
        <taxon>Alphaproteobacteria</taxon>
        <taxon>Hyphomicrobiales</taxon>
        <taxon>Rhizobiaceae</taxon>
        <taxon>Rhizobium/Agrobacterium group</taxon>
        <taxon>Rhizobium</taxon>
    </lineage>
</organism>
<dbReference type="SMART" id="SM00849">
    <property type="entry name" value="Lactamase_B"/>
    <property type="match status" value="1"/>
</dbReference>
<evidence type="ECO:0000256" key="3">
    <source>
        <dbReference type="ARBA" id="ARBA00022801"/>
    </source>
</evidence>
<accession>A0A549TBA8</accession>
<dbReference type="GO" id="GO:0016787">
    <property type="term" value="F:hydrolase activity"/>
    <property type="evidence" value="ECO:0007669"/>
    <property type="project" value="UniProtKB-KW"/>
</dbReference>
<dbReference type="CDD" id="cd07720">
    <property type="entry name" value="OPHC2-like_MBL-fold"/>
    <property type="match status" value="1"/>
</dbReference>
<evidence type="ECO:0000256" key="2">
    <source>
        <dbReference type="ARBA" id="ARBA00022723"/>
    </source>
</evidence>
<dbReference type="PANTHER" id="PTHR42978:SF6">
    <property type="entry name" value="QUORUM-QUENCHING LACTONASE YTNP-RELATED"/>
    <property type="match status" value="1"/>
</dbReference>
<feature type="chain" id="PRO_5022098796" evidence="5">
    <location>
        <begin position="28"/>
        <end position="335"/>
    </location>
</feature>
<reference evidence="7 8" key="1">
    <citation type="submission" date="2019-07" db="EMBL/GenBank/DDBJ databases">
        <title>Ln-dependent methylotrophs.</title>
        <authorList>
            <person name="Tani A."/>
        </authorList>
    </citation>
    <scope>NUCLEOTIDE SEQUENCE [LARGE SCALE GENOMIC DNA]</scope>
    <source>
        <strain evidence="7 8">SM12</strain>
    </source>
</reference>
<dbReference type="InterPro" id="IPR001279">
    <property type="entry name" value="Metallo-B-lactamas"/>
</dbReference>
<dbReference type="PANTHER" id="PTHR42978">
    <property type="entry name" value="QUORUM-QUENCHING LACTONASE YTNP-RELATED-RELATED"/>
    <property type="match status" value="1"/>
</dbReference>
<proteinExistence type="inferred from homology"/>
<feature type="signal peptide" evidence="5">
    <location>
        <begin position="1"/>
        <end position="27"/>
    </location>
</feature>
<name>A0A549TBA8_9HYPH</name>
<dbReference type="EMBL" id="VJMG01000023">
    <property type="protein sequence ID" value="TRL39183.1"/>
    <property type="molecule type" value="Genomic_DNA"/>
</dbReference>
<evidence type="ECO:0000256" key="1">
    <source>
        <dbReference type="ARBA" id="ARBA00007749"/>
    </source>
</evidence>
<gene>
    <name evidence="7" type="ORF">FNA46_10290</name>
</gene>
<evidence type="ECO:0000256" key="5">
    <source>
        <dbReference type="SAM" id="SignalP"/>
    </source>
</evidence>
<keyword evidence="5" id="KW-0732">Signal</keyword>
<protein>
    <submittedName>
        <fullName evidence="7">MBL fold metallo-hydrolase</fullName>
    </submittedName>
</protein>
<dbReference type="InterPro" id="IPR051013">
    <property type="entry name" value="MBL_superfamily_lactonases"/>
</dbReference>
<dbReference type="GO" id="GO:0046872">
    <property type="term" value="F:metal ion binding"/>
    <property type="evidence" value="ECO:0007669"/>
    <property type="project" value="UniProtKB-KW"/>
</dbReference>
<evidence type="ECO:0000313" key="8">
    <source>
        <dbReference type="Proteomes" id="UP000316801"/>
    </source>
</evidence>
<dbReference type="AlphaFoldDB" id="A0A549TBA8"/>
<sequence>MGRRVLLGSAGAGILAAPALLSGQALAQGTQGTKQPATDGKMTAAIPATMPPQTDRFKLGEFEVLVVRDGGRASGKPNETFGTNQSPEAVADLLKENFLPADNFVNSFAPTLIRAGNELVLFDTGFGASGRAQGTGRLLDGMKAAGYRPEDVTVVVLTHLHGDHIGGLMEDGKPAFPNARYVTGKTEYDFWTSAERAGTPAEGGQKAVLASVKPLAEKMTFIGDGATVVPGITGMNAFGHTPGHMIFHVESAGRRLVLTADTANHYVLSLQRPEWEVRFDMNKEMAAKTRKTVFDMIATDRVAFLGYHMPFPSVGYVEKRETGYRFVPKSYQFDI</sequence>
<feature type="domain" description="Metallo-beta-lactamase" evidence="6">
    <location>
        <begin position="104"/>
        <end position="308"/>
    </location>
</feature>